<feature type="transmembrane region" description="Helical" evidence="1">
    <location>
        <begin position="75"/>
        <end position="94"/>
    </location>
</feature>
<reference evidence="2 3" key="1">
    <citation type="submission" date="2019-07" db="EMBL/GenBank/DDBJ databases">
        <title>Ln-dependent methylotrophs.</title>
        <authorList>
            <person name="Tani A."/>
        </authorList>
    </citation>
    <scope>NUCLEOTIDE SEQUENCE [LARGE SCALE GENOMIC DNA]</scope>
    <source>
        <strain evidence="2 3">SM89A</strain>
    </source>
</reference>
<dbReference type="AlphaFoldDB" id="A0A549SUS1"/>
<keyword evidence="1" id="KW-1133">Transmembrane helix</keyword>
<accession>A0A549SUS1</accession>
<organism evidence="2 3">
    <name type="scientific">Methylosinus sporium</name>
    <dbReference type="NCBI Taxonomy" id="428"/>
    <lineage>
        <taxon>Bacteria</taxon>
        <taxon>Pseudomonadati</taxon>
        <taxon>Pseudomonadota</taxon>
        <taxon>Alphaproteobacteria</taxon>
        <taxon>Hyphomicrobiales</taxon>
        <taxon>Methylocystaceae</taxon>
        <taxon>Methylosinus</taxon>
    </lineage>
</organism>
<name>A0A549SUS1_METSR</name>
<proteinExistence type="predicted"/>
<feature type="transmembrane region" description="Helical" evidence="1">
    <location>
        <begin position="50"/>
        <end position="69"/>
    </location>
</feature>
<evidence type="ECO:0000313" key="3">
    <source>
        <dbReference type="Proteomes" id="UP000316781"/>
    </source>
</evidence>
<comment type="caution">
    <text evidence="2">The sequence shown here is derived from an EMBL/GenBank/DDBJ whole genome shotgun (WGS) entry which is preliminary data.</text>
</comment>
<dbReference type="EMBL" id="VJMF01000042">
    <property type="protein sequence ID" value="TRL33372.1"/>
    <property type="molecule type" value="Genomic_DNA"/>
</dbReference>
<dbReference type="Proteomes" id="UP000316781">
    <property type="component" value="Unassembled WGS sequence"/>
</dbReference>
<dbReference type="Pfam" id="PF10947">
    <property type="entry name" value="DUF2628"/>
    <property type="match status" value="1"/>
</dbReference>
<protein>
    <submittedName>
        <fullName evidence="2">DUF2628 domain-containing protein</fullName>
    </submittedName>
</protein>
<dbReference type="InterPro" id="IPR024399">
    <property type="entry name" value="DUF2628"/>
</dbReference>
<dbReference type="RefSeq" id="WP_142863020.1">
    <property type="nucleotide sequence ID" value="NZ_VJMF01000042.1"/>
</dbReference>
<sequence length="157" mass="16844">MAVYTVLIPKAAPGETPPPERIVFLRDGFSTPAFLFGPLWLLWRRAWLPAVLWTAALALILGGGAALGINPAAVSVLQLALGLLLGLEGPRLVAWSLERKGYTESAVMVADRIDEAEDVFFANWRPSGVLPTSVTPPRGGRVAMRSVIGGLFEEPRA</sequence>
<evidence type="ECO:0000256" key="1">
    <source>
        <dbReference type="SAM" id="Phobius"/>
    </source>
</evidence>
<evidence type="ECO:0000313" key="2">
    <source>
        <dbReference type="EMBL" id="TRL33372.1"/>
    </source>
</evidence>
<keyword evidence="1" id="KW-0472">Membrane</keyword>
<keyword evidence="1" id="KW-0812">Transmembrane</keyword>
<gene>
    <name evidence="2" type="ORF">FM996_10865</name>
</gene>